<keyword evidence="1" id="KW-0472">Membrane</keyword>
<sequence>MSKTIKKIDQLESLRGIAALLVVLYHVPAWNPLIHDISIIRSGFMMVDLFFVLSGFVIYTAYANRITTAYELAKFQFLRFGRLYPVHLLFLVLFLGIEILKYVLQHYFGIASLSKQPFEQNNLAAFMRDVFMIKAFWPNEQAITFNSPAWSISAEFYTYLIFGLIVLNFAKFKNYIFAALGLSATAILFIYHPEQHDFMLRCIAGFFIGCMLALGISKVKTSVGLSPYWIPLCFVLIGLFMVFGHDTKSLKVLIYPLTCLLIASILLSRDHFWKHFLSHPALVWLGTISFSLYMSHGLVLWFYQQVIRVLFHRPEMIVEGLSIPQFEFPLAVILTIGFIAACLISGYITYRLIESPFREKSRKLVKV</sequence>
<feature type="domain" description="Acyltransferase 3" evidence="2">
    <location>
        <begin position="10"/>
        <end position="344"/>
    </location>
</feature>
<keyword evidence="3" id="KW-0808">Transferase</keyword>
<dbReference type="InterPro" id="IPR002656">
    <property type="entry name" value="Acyl_transf_3_dom"/>
</dbReference>
<dbReference type="AlphaFoldDB" id="A0A5B8CSK5"/>
<evidence type="ECO:0000256" key="1">
    <source>
        <dbReference type="SAM" id="Phobius"/>
    </source>
</evidence>
<dbReference type="PANTHER" id="PTHR23028:SF131">
    <property type="entry name" value="BLR2367 PROTEIN"/>
    <property type="match status" value="1"/>
</dbReference>
<dbReference type="Pfam" id="PF01757">
    <property type="entry name" value="Acyl_transf_3"/>
    <property type="match status" value="1"/>
</dbReference>
<dbReference type="GO" id="GO:0000271">
    <property type="term" value="P:polysaccharide biosynthetic process"/>
    <property type="evidence" value="ECO:0007669"/>
    <property type="project" value="TreeGrafter"/>
</dbReference>
<dbReference type="KEGG" id="mmec:FIU01_06480"/>
<dbReference type="RefSeq" id="WP_140003531.1">
    <property type="nucleotide sequence ID" value="NZ_CP040946.1"/>
</dbReference>
<reference evidence="4" key="1">
    <citation type="journal article" date="2019" name="ISME J.">
        <title>Evolution in action: habitat transition from sediment to the pelagial leads to genome streamlining in Methylophilaceae.</title>
        <authorList>
            <person name="Salcher M."/>
            <person name="Schaefle D."/>
            <person name="Kaspar M."/>
            <person name="Neuenschwander S.M."/>
            <person name="Ghai R."/>
        </authorList>
    </citation>
    <scope>NUCLEOTIDE SEQUENCE [LARGE SCALE GENOMIC DNA]</scope>
    <source>
        <strain evidence="4">MMS-M-51</strain>
    </source>
</reference>
<proteinExistence type="predicted"/>
<feature type="transmembrane region" description="Helical" evidence="1">
    <location>
        <begin position="281"/>
        <end position="303"/>
    </location>
</feature>
<dbReference type="PANTHER" id="PTHR23028">
    <property type="entry name" value="ACETYLTRANSFERASE"/>
    <property type="match status" value="1"/>
</dbReference>
<organism evidence="3 4">
    <name type="scientific">Methylophilus medardicus</name>
    <dbReference type="NCBI Taxonomy" id="2588534"/>
    <lineage>
        <taxon>Bacteria</taxon>
        <taxon>Pseudomonadati</taxon>
        <taxon>Pseudomonadota</taxon>
        <taxon>Betaproteobacteria</taxon>
        <taxon>Nitrosomonadales</taxon>
        <taxon>Methylophilaceae</taxon>
        <taxon>Methylophilus</taxon>
    </lineage>
</organism>
<feature type="transmembrane region" description="Helical" evidence="1">
    <location>
        <begin position="328"/>
        <end position="353"/>
    </location>
</feature>
<feature type="transmembrane region" description="Helical" evidence="1">
    <location>
        <begin position="149"/>
        <end position="167"/>
    </location>
</feature>
<feature type="transmembrane region" description="Helical" evidence="1">
    <location>
        <begin position="12"/>
        <end position="30"/>
    </location>
</feature>
<keyword evidence="1" id="KW-0812">Transmembrane</keyword>
<feature type="transmembrane region" description="Helical" evidence="1">
    <location>
        <begin position="42"/>
        <end position="62"/>
    </location>
</feature>
<dbReference type="GO" id="GO:0016747">
    <property type="term" value="F:acyltransferase activity, transferring groups other than amino-acyl groups"/>
    <property type="evidence" value="ECO:0007669"/>
    <property type="project" value="InterPro"/>
</dbReference>
<feature type="transmembrane region" description="Helical" evidence="1">
    <location>
        <begin position="228"/>
        <end position="246"/>
    </location>
</feature>
<evidence type="ECO:0000313" key="4">
    <source>
        <dbReference type="Proteomes" id="UP000311008"/>
    </source>
</evidence>
<name>A0A5B8CSK5_9PROT</name>
<feature type="transmembrane region" description="Helical" evidence="1">
    <location>
        <begin position="174"/>
        <end position="192"/>
    </location>
</feature>
<dbReference type="GO" id="GO:0016020">
    <property type="term" value="C:membrane"/>
    <property type="evidence" value="ECO:0007669"/>
    <property type="project" value="TreeGrafter"/>
</dbReference>
<keyword evidence="3" id="KW-0012">Acyltransferase</keyword>
<gene>
    <name evidence="3" type="ORF">FIU01_06480</name>
</gene>
<evidence type="ECO:0000259" key="2">
    <source>
        <dbReference type="Pfam" id="PF01757"/>
    </source>
</evidence>
<dbReference type="InterPro" id="IPR050879">
    <property type="entry name" value="Acyltransferase_3"/>
</dbReference>
<protein>
    <submittedName>
        <fullName evidence="3">Acyltransferase</fullName>
    </submittedName>
</protein>
<feature type="transmembrane region" description="Helical" evidence="1">
    <location>
        <begin position="252"/>
        <end position="269"/>
    </location>
</feature>
<keyword evidence="1" id="KW-1133">Transmembrane helix</keyword>
<feature type="transmembrane region" description="Helical" evidence="1">
    <location>
        <begin position="198"/>
        <end position="216"/>
    </location>
</feature>
<dbReference type="EMBL" id="CP040946">
    <property type="protein sequence ID" value="QDC44199.1"/>
    <property type="molecule type" value="Genomic_DNA"/>
</dbReference>
<feature type="transmembrane region" description="Helical" evidence="1">
    <location>
        <begin position="83"/>
        <end position="104"/>
    </location>
</feature>
<keyword evidence="4" id="KW-1185">Reference proteome</keyword>
<accession>A0A5B8CSK5</accession>
<dbReference type="OrthoDB" id="9814807at2"/>
<dbReference type="Proteomes" id="UP000311008">
    <property type="component" value="Chromosome"/>
</dbReference>
<evidence type="ECO:0000313" key="3">
    <source>
        <dbReference type="EMBL" id="QDC44199.1"/>
    </source>
</evidence>